<gene>
    <name evidence="3" type="ORF">S06H3_13496</name>
</gene>
<dbReference type="GO" id="GO:0030246">
    <property type="term" value="F:carbohydrate binding"/>
    <property type="evidence" value="ECO:0007669"/>
    <property type="project" value="InterPro"/>
</dbReference>
<dbReference type="GO" id="GO:0003824">
    <property type="term" value="F:catalytic activity"/>
    <property type="evidence" value="ECO:0007669"/>
    <property type="project" value="InterPro"/>
</dbReference>
<evidence type="ECO:0000259" key="1">
    <source>
        <dbReference type="Pfam" id="PF09094"/>
    </source>
</evidence>
<evidence type="ECO:0008006" key="4">
    <source>
        <dbReference type="Google" id="ProtNLM"/>
    </source>
</evidence>
<dbReference type="Gene3D" id="3.20.110.20">
    <property type="match status" value="1"/>
</dbReference>
<dbReference type="SUPFAM" id="SSF88688">
    <property type="entry name" value="Families 57/38 glycoside transferase middle domain"/>
    <property type="match status" value="1"/>
</dbReference>
<feature type="domain" description="Alpha-amylase/4-alpha-glucanotransferase C-terminal" evidence="2">
    <location>
        <begin position="149"/>
        <end position="391"/>
    </location>
</feature>
<dbReference type="InterPro" id="IPR011013">
    <property type="entry name" value="Gal_mutarotase_sf_dom"/>
</dbReference>
<dbReference type="InterPro" id="IPR015178">
    <property type="entry name" value="A-amylase/a-glucTrfase_central"/>
</dbReference>
<comment type="caution">
    <text evidence="3">The sequence shown here is derived from an EMBL/GenBank/DDBJ whole genome shotgun (WGS) entry which is preliminary data.</text>
</comment>
<dbReference type="AlphaFoldDB" id="X1N8C5"/>
<name>X1N8C5_9ZZZZ</name>
<reference evidence="3" key="1">
    <citation type="journal article" date="2014" name="Front. Microbiol.">
        <title>High frequency of phylogenetically diverse reductive dehalogenase-homologous genes in deep subseafloor sedimentary metagenomes.</title>
        <authorList>
            <person name="Kawai M."/>
            <person name="Futagami T."/>
            <person name="Toyoda A."/>
            <person name="Takaki Y."/>
            <person name="Nishi S."/>
            <person name="Hori S."/>
            <person name="Arai W."/>
            <person name="Tsubouchi T."/>
            <person name="Morono Y."/>
            <person name="Uchiyama I."/>
            <person name="Ito T."/>
            <person name="Fujiyama A."/>
            <person name="Inagaki F."/>
            <person name="Takami H."/>
        </authorList>
    </citation>
    <scope>NUCLEOTIDE SEQUENCE</scope>
    <source>
        <strain evidence="3">Expedition CK06-06</strain>
    </source>
</reference>
<dbReference type="SUPFAM" id="SSF74650">
    <property type="entry name" value="Galactose mutarotase-like"/>
    <property type="match status" value="1"/>
</dbReference>
<dbReference type="EMBL" id="BARV01006591">
    <property type="protein sequence ID" value="GAI14894.1"/>
    <property type="molecule type" value="Genomic_DNA"/>
</dbReference>
<evidence type="ECO:0000259" key="2">
    <source>
        <dbReference type="Pfam" id="PF09095"/>
    </source>
</evidence>
<organism evidence="3">
    <name type="scientific">marine sediment metagenome</name>
    <dbReference type="NCBI Taxonomy" id="412755"/>
    <lineage>
        <taxon>unclassified sequences</taxon>
        <taxon>metagenomes</taxon>
        <taxon>ecological metagenomes</taxon>
    </lineage>
</organism>
<dbReference type="InterPro" id="IPR014718">
    <property type="entry name" value="GH-type_carb-bd"/>
</dbReference>
<dbReference type="InterPro" id="IPR015179">
    <property type="entry name" value="A-amylase/a-glucTrfase_C"/>
</dbReference>
<dbReference type="Pfam" id="PF09095">
    <property type="entry name" value="AmyA-gluTrfs_C"/>
    <property type="match status" value="1"/>
</dbReference>
<dbReference type="Gene3D" id="2.70.98.10">
    <property type="match status" value="1"/>
</dbReference>
<feature type="domain" description="Alpha-amylase/4-alpha-glucanotransferase central" evidence="1">
    <location>
        <begin position="67"/>
        <end position="138"/>
    </location>
</feature>
<evidence type="ECO:0000313" key="3">
    <source>
        <dbReference type="EMBL" id="GAI14894.1"/>
    </source>
</evidence>
<dbReference type="Pfam" id="PF09094">
    <property type="entry name" value="AmyA-A_glucT_m"/>
    <property type="match status" value="1"/>
</dbReference>
<feature type="non-terminal residue" evidence="3">
    <location>
        <position position="1"/>
    </location>
</feature>
<protein>
    <recommendedName>
        <fullName evidence="4">DUF1926 domain-containing protein</fullName>
    </recommendedName>
</protein>
<proteinExistence type="predicted"/>
<dbReference type="InterPro" id="IPR028995">
    <property type="entry name" value="Glyco_hydro_57/38_cen_sf"/>
</dbReference>
<sequence length="401" mass="47030">CRIERESWIKPVFLHKIANEPPTGRIYLPTSSYEEMGEWVLPPKRGMQYEELKKTIDKKYYYLVHGGYFKNFLRKYPEANNMQKRMLYVSKNIGNDINAKLALWRGQCSCAYWHGIFGGLYLPHLREAIYKNLIEADNFNIQKGLKSFDFDADGEKEIIYSDEEFFIVIKPQSASFIEIDDRRKNINILNYLGRRNEKYHQKILQETDSGGVKSIHEVLRSKEENLHDYLIYDQYNRSFGLDRMLNNMPTKENFRQGEEIGKIIDYKNYTILDEKKCMIKFSGQIEKTIQLSGENNRILQITYQGTTKLFGVEFSLGIFRSKLRLNGDKELTETYALDNLENFTIQADNFSPIKFSANEYFRLLGYPIETISSSEAGFEKNFQGFSLLLIFKKLPTISIEL</sequence>
<dbReference type="GO" id="GO:0005975">
    <property type="term" value="P:carbohydrate metabolic process"/>
    <property type="evidence" value="ECO:0007669"/>
    <property type="project" value="InterPro"/>
</dbReference>
<accession>X1N8C5</accession>